<gene>
    <name evidence="1" type="ORF">MLD38_032089</name>
</gene>
<sequence>MDINTTLRAASRTSRSIAPCYLLTAPRAALTIPRASSVLGCATAVVPNGQKSQVKFPSRGCCQNLSWVSRDHAAISSLIWENPPLLAGFARRRSFGVKAFSEEQEALVVKSWNSMKKNAGELGLKLFLRVFEIAPSAKNLFSFLKDSTVPLDQNPKLKTHAMIVFVMTCESAVQLRKSGKVTIKDANLKDLGATHIKYNVVDEHFEVVRYALLETIKEAVPDMWSPEMKSAWEEAYNQLKAAIKSEMKPSAT</sequence>
<reference evidence="2" key="1">
    <citation type="journal article" date="2023" name="Front. Plant Sci.">
        <title>Chromosomal-level genome assembly of Melastoma candidum provides insights into trichome evolution.</title>
        <authorList>
            <person name="Zhong Y."/>
            <person name="Wu W."/>
            <person name="Sun C."/>
            <person name="Zou P."/>
            <person name="Liu Y."/>
            <person name="Dai S."/>
            <person name="Zhou R."/>
        </authorList>
    </citation>
    <scope>NUCLEOTIDE SEQUENCE [LARGE SCALE GENOMIC DNA]</scope>
</reference>
<accession>A0ACB9M3V0</accession>
<evidence type="ECO:0000313" key="2">
    <source>
        <dbReference type="Proteomes" id="UP001057402"/>
    </source>
</evidence>
<evidence type="ECO:0000313" key="1">
    <source>
        <dbReference type="EMBL" id="KAI4318375.1"/>
    </source>
</evidence>
<comment type="caution">
    <text evidence="1">The sequence shown here is derived from an EMBL/GenBank/DDBJ whole genome shotgun (WGS) entry which is preliminary data.</text>
</comment>
<protein>
    <submittedName>
        <fullName evidence="1">Uncharacterized protein</fullName>
    </submittedName>
</protein>
<name>A0ACB9M3V0_9MYRT</name>
<organism evidence="1 2">
    <name type="scientific">Melastoma candidum</name>
    <dbReference type="NCBI Taxonomy" id="119954"/>
    <lineage>
        <taxon>Eukaryota</taxon>
        <taxon>Viridiplantae</taxon>
        <taxon>Streptophyta</taxon>
        <taxon>Embryophyta</taxon>
        <taxon>Tracheophyta</taxon>
        <taxon>Spermatophyta</taxon>
        <taxon>Magnoliopsida</taxon>
        <taxon>eudicotyledons</taxon>
        <taxon>Gunneridae</taxon>
        <taxon>Pentapetalae</taxon>
        <taxon>rosids</taxon>
        <taxon>malvids</taxon>
        <taxon>Myrtales</taxon>
        <taxon>Melastomataceae</taxon>
        <taxon>Melastomatoideae</taxon>
        <taxon>Melastomateae</taxon>
        <taxon>Melastoma</taxon>
    </lineage>
</organism>
<dbReference type="EMBL" id="CM042889">
    <property type="protein sequence ID" value="KAI4318375.1"/>
    <property type="molecule type" value="Genomic_DNA"/>
</dbReference>
<proteinExistence type="predicted"/>
<dbReference type="Proteomes" id="UP001057402">
    <property type="component" value="Chromosome 10"/>
</dbReference>
<keyword evidence="2" id="KW-1185">Reference proteome</keyword>